<name>A0A830H7C2_9CHLO</name>
<sequence>MLGVPRVSSSRPAFPCRVSPLSRGASAFASASSPLSSSGLSCVSVGAPPPRFGGCRVVQNRKNNKKARSVLMRVGWDPEGLLSAPQGGHISRRQIHHARQEDEKLDAELKERAEKEMLELEAAREARVLPAEGEYMELMDFLTNLDEGELEYEMVRCRPLITAQFLDFLKKEVTTQKLSATDDIQGQIAGELEAMYEVLSASAERVDVDVATLAAPAERLRALLSSPDKKAHILTMMENNEIDKPLIDLLNQNVHAARAAGQDDAAAFMEKVGDALNKYLIK</sequence>
<organism evidence="1 2">
    <name type="scientific">Pycnococcus provasolii</name>
    <dbReference type="NCBI Taxonomy" id="41880"/>
    <lineage>
        <taxon>Eukaryota</taxon>
        <taxon>Viridiplantae</taxon>
        <taxon>Chlorophyta</taxon>
        <taxon>Pseudoscourfieldiophyceae</taxon>
        <taxon>Pseudoscourfieldiales</taxon>
        <taxon>Pycnococcaceae</taxon>
        <taxon>Pycnococcus</taxon>
    </lineage>
</organism>
<dbReference type="EMBL" id="BNJQ01000004">
    <property type="protein sequence ID" value="GHP03116.1"/>
    <property type="molecule type" value="Genomic_DNA"/>
</dbReference>
<evidence type="ECO:0000313" key="1">
    <source>
        <dbReference type="EMBL" id="GHP03116.1"/>
    </source>
</evidence>
<proteinExistence type="predicted"/>
<gene>
    <name evidence="1" type="ORF">PPROV_000187100</name>
</gene>
<accession>A0A830H7C2</accession>
<reference evidence="1" key="1">
    <citation type="submission" date="2020-10" db="EMBL/GenBank/DDBJ databases">
        <title>Unveiling of a novel bifunctional photoreceptor, Dualchrome1, isolated from a cosmopolitan green alga.</title>
        <authorList>
            <person name="Suzuki S."/>
            <person name="Kawachi M."/>
        </authorList>
    </citation>
    <scope>NUCLEOTIDE SEQUENCE</scope>
    <source>
        <strain evidence="1">NIES 2893</strain>
    </source>
</reference>
<dbReference type="PANTHER" id="PTHR36333:SF1">
    <property type="entry name" value="DIMETHYLALLYL, ADENOSINE TRNA METHYLTHIOTRANSFERASE"/>
    <property type="match status" value="1"/>
</dbReference>
<protein>
    <submittedName>
        <fullName evidence="1">Uncharacterized protein</fullName>
    </submittedName>
</protein>
<dbReference type="OrthoDB" id="513821at2759"/>
<keyword evidence="2" id="KW-1185">Reference proteome</keyword>
<dbReference type="AlphaFoldDB" id="A0A830H7C2"/>
<dbReference type="PANTHER" id="PTHR36333">
    <property type="entry name" value="DIMETHYLALLYL, ADENOSINE TRNA METHYLTHIOTRANSFERASE"/>
    <property type="match status" value="1"/>
</dbReference>
<comment type="caution">
    <text evidence="1">The sequence shown here is derived from an EMBL/GenBank/DDBJ whole genome shotgun (WGS) entry which is preliminary data.</text>
</comment>
<dbReference type="Proteomes" id="UP000660262">
    <property type="component" value="Unassembled WGS sequence"/>
</dbReference>
<evidence type="ECO:0000313" key="2">
    <source>
        <dbReference type="Proteomes" id="UP000660262"/>
    </source>
</evidence>